<feature type="domain" description="DUF4283" evidence="1">
    <location>
        <begin position="30"/>
        <end position="102"/>
    </location>
</feature>
<evidence type="ECO:0000313" key="3">
    <source>
        <dbReference type="Proteomes" id="UP001159364"/>
    </source>
</evidence>
<evidence type="ECO:0000313" key="2">
    <source>
        <dbReference type="EMBL" id="KAJ8760378.1"/>
    </source>
</evidence>
<dbReference type="PANTHER" id="PTHR31286:SF153">
    <property type="entry name" value="DUF4283 DOMAIN PROTEIN"/>
    <property type="match status" value="1"/>
</dbReference>
<gene>
    <name evidence="2" type="ORF">K2173_014348</name>
</gene>
<dbReference type="AlphaFoldDB" id="A0AAV8T1E9"/>
<reference evidence="2 3" key="1">
    <citation type="submission" date="2021-09" db="EMBL/GenBank/DDBJ databases">
        <title>Genomic insights and catalytic innovation underlie evolution of tropane alkaloids biosynthesis.</title>
        <authorList>
            <person name="Wang Y.-J."/>
            <person name="Tian T."/>
            <person name="Huang J.-P."/>
            <person name="Huang S.-X."/>
        </authorList>
    </citation>
    <scope>NUCLEOTIDE SEQUENCE [LARGE SCALE GENOMIC DNA]</scope>
    <source>
        <strain evidence="2">KIB-2018</strain>
        <tissue evidence="2">Leaf</tissue>
    </source>
</reference>
<dbReference type="PANTHER" id="PTHR31286">
    <property type="entry name" value="GLYCINE-RICH CELL WALL STRUCTURAL PROTEIN 1.8-LIKE"/>
    <property type="match status" value="1"/>
</dbReference>
<dbReference type="Pfam" id="PF14111">
    <property type="entry name" value="DUF4283"/>
    <property type="match status" value="1"/>
</dbReference>
<dbReference type="InterPro" id="IPR025558">
    <property type="entry name" value="DUF4283"/>
</dbReference>
<dbReference type="InterPro" id="IPR040256">
    <property type="entry name" value="At4g02000-like"/>
</dbReference>
<proteinExistence type="predicted"/>
<protein>
    <recommendedName>
        <fullName evidence="1">DUF4283 domain-containing protein</fullName>
    </recommendedName>
</protein>
<accession>A0AAV8T1E9</accession>
<evidence type="ECO:0000259" key="1">
    <source>
        <dbReference type="Pfam" id="PF14111"/>
    </source>
</evidence>
<name>A0AAV8T1E9_9ROSI</name>
<keyword evidence="3" id="KW-1185">Reference proteome</keyword>
<dbReference type="Proteomes" id="UP001159364">
    <property type="component" value="Linkage Group LG07"/>
</dbReference>
<sequence>MASLSVDDNGEEEVVVIDGDVGEESGDSTLCVVGCFLTEQPINFMAMKHTLAALMKPVMGMSVREVNGGVYLFQFYHKVDVDRILDMSPWSFNNQALLMKKMGDYDHPCDVPLNHLYLWVKVFGLRAGFKSESVRKRV</sequence>
<comment type="caution">
    <text evidence="2">The sequence shown here is derived from an EMBL/GenBank/DDBJ whole genome shotgun (WGS) entry which is preliminary data.</text>
</comment>
<organism evidence="2 3">
    <name type="scientific">Erythroxylum novogranatense</name>
    <dbReference type="NCBI Taxonomy" id="1862640"/>
    <lineage>
        <taxon>Eukaryota</taxon>
        <taxon>Viridiplantae</taxon>
        <taxon>Streptophyta</taxon>
        <taxon>Embryophyta</taxon>
        <taxon>Tracheophyta</taxon>
        <taxon>Spermatophyta</taxon>
        <taxon>Magnoliopsida</taxon>
        <taxon>eudicotyledons</taxon>
        <taxon>Gunneridae</taxon>
        <taxon>Pentapetalae</taxon>
        <taxon>rosids</taxon>
        <taxon>fabids</taxon>
        <taxon>Malpighiales</taxon>
        <taxon>Erythroxylaceae</taxon>
        <taxon>Erythroxylum</taxon>
    </lineage>
</organism>
<dbReference type="EMBL" id="JAIWQS010000007">
    <property type="protein sequence ID" value="KAJ8760378.1"/>
    <property type="molecule type" value="Genomic_DNA"/>
</dbReference>